<dbReference type="STRING" id="1548207.AXK11_01365"/>
<keyword evidence="4" id="KW-1185">Reference proteome</keyword>
<evidence type="ECO:0000256" key="1">
    <source>
        <dbReference type="SAM" id="MobiDB-lite"/>
    </source>
</evidence>
<organism evidence="3 4">
    <name type="scientific">Cephaloticoccus primus</name>
    <dbReference type="NCBI Taxonomy" id="1548207"/>
    <lineage>
        <taxon>Bacteria</taxon>
        <taxon>Pseudomonadati</taxon>
        <taxon>Verrucomicrobiota</taxon>
        <taxon>Opitutia</taxon>
        <taxon>Opitutales</taxon>
        <taxon>Opitutaceae</taxon>
        <taxon>Cephaloticoccus</taxon>
    </lineage>
</organism>
<dbReference type="InterPro" id="IPR043129">
    <property type="entry name" value="ATPase_NBD"/>
</dbReference>
<dbReference type="Pfam" id="PF01869">
    <property type="entry name" value="BcrAD_BadFG"/>
    <property type="match status" value="1"/>
</dbReference>
<proteinExistence type="predicted"/>
<gene>
    <name evidence="3" type="ORF">AXK11_01365</name>
</gene>
<dbReference type="InterPro" id="IPR002731">
    <property type="entry name" value="ATPase_BadF"/>
</dbReference>
<accession>A0A139SU62</accession>
<feature type="region of interest" description="Disordered" evidence="1">
    <location>
        <begin position="265"/>
        <end position="301"/>
    </location>
</feature>
<dbReference type="Proteomes" id="UP000070058">
    <property type="component" value="Unassembled WGS sequence"/>
</dbReference>
<reference evidence="4" key="1">
    <citation type="submission" date="2016-02" db="EMBL/GenBank/DDBJ databases">
        <authorList>
            <person name="Sanders J.G."/>
            <person name="Lin J.Y."/>
            <person name="Wertz J.T."/>
            <person name="Russell J.A."/>
            <person name="Moreau C.S."/>
            <person name="Powell S."/>
        </authorList>
    </citation>
    <scope>NUCLEOTIDE SEQUENCE [LARGE SCALE GENOMIC DNA]</scope>
    <source>
        <strain evidence="4">CAG34</strain>
    </source>
</reference>
<dbReference type="PANTHER" id="PTHR43190:SF3">
    <property type="entry name" value="N-ACETYL-D-GLUCOSAMINE KINASE"/>
    <property type="match status" value="1"/>
</dbReference>
<evidence type="ECO:0000313" key="4">
    <source>
        <dbReference type="Proteomes" id="UP000070058"/>
    </source>
</evidence>
<evidence type="ECO:0000259" key="2">
    <source>
        <dbReference type="Pfam" id="PF01869"/>
    </source>
</evidence>
<dbReference type="SUPFAM" id="SSF53067">
    <property type="entry name" value="Actin-like ATPase domain"/>
    <property type="match status" value="2"/>
</dbReference>
<feature type="compositionally biased region" description="Basic and acidic residues" evidence="1">
    <location>
        <begin position="276"/>
        <end position="288"/>
    </location>
</feature>
<dbReference type="EMBL" id="LSZQ01000009">
    <property type="protein sequence ID" value="KXU38113.1"/>
    <property type="molecule type" value="Genomic_DNA"/>
</dbReference>
<protein>
    <recommendedName>
        <fullName evidence="2">ATPase BadF/BadG/BcrA/BcrD type domain-containing protein</fullName>
    </recommendedName>
</protein>
<dbReference type="PANTHER" id="PTHR43190">
    <property type="entry name" value="N-ACETYL-D-GLUCOSAMINE KINASE"/>
    <property type="match status" value="1"/>
</dbReference>
<evidence type="ECO:0000313" key="3">
    <source>
        <dbReference type="EMBL" id="KXU38113.1"/>
    </source>
</evidence>
<dbReference type="InterPro" id="IPR052519">
    <property type="entry name" value="Euk-type_GlcNAc_Kinase"/>
</dbReference>
<sequence length="348" mass="36341">MRIGVDGGGTKTDFILIDDVSGSLLAQRRAPGCNPSHLDKATIRRLITENIAALLGEVAEHSPAPDSGPQPTITHCCLCTAGAPPFWRELAAELASGPTPLGQVHSFDDSLPVLELATSGGPGLVLHSGTGSFVAARGPDLQPHYAGGLGWRIGDQGSAYDLGRRAAERALLELQGWTRPPRPSALGKAVCEQLGIHTAGALLQHIYDTPASGAVGTAVTLSSLAPLVTALAAQGDPAATEILHDSVHEFARLARTVSERLFGETETAAEAPSHNADGKNRADVREGPRIPASAQPLPSPHIRVGLSGPILQSETARHVVAQVLGPQHQLHLITQPPLEGLRQLLARL</sequence>
<dbReference type="AlphaFoldDB" id="A0A139SU62"/>
<name>A0A139SU62_9BACT</name>
<comment type="caution">
    <text evidence="3">The sequence shown here is derived from an EMBL/GenBank/DDBJ whole genome shotgun (WGS) entry which is preliminary data.</text>
</comment>
<feature type="domain" description="ATPase BadF/BadG/BcrA/BcrD type" evidence="2">
    <location>
        <begin position="3"/>
        <end position="264"/>
    </location>
</feature>
<dbReference type="Gene3D" id="3.30.420.40">
    <property type="match status" value="2"/>
</dbReference>